<accession>X1AGU5</accession>
<evidence type="ECO:0000313" key="1">
    <source>
        <dbReference type="EMBL" id="GAG71923.1"/>
    </source>
</evidence>
<sequence>MAFYTINYLHLIEEFLNKSTEAKNEKKDGRLILPNDVMVSAFAEKKYPAKWDLQGAEGKNGKIIYDKIQNDRKRTTFEILSENDKTDQFTCVDGKWCFNMRYYQSILAINSKKYVFEQKNPKHAEDVKKITYIEMFQP</sequence>
<organism evidence="1">
    <name type="scientific">marine sediment metagenome</name>
    <dbReference type="NCBI Taxonomy" id="412755"/>
    <lineage>
        <taxon>unclassified sequences</taxon>
        <taxon>metagenomes</taxon>
        <taxon>ecological metagenomes</taxon>
    </lineage>
</organism>
<name>X1AGU5_9ZZZZ</name>
<proteinExistence type="predicted"/>
<feature type="non-terminal residue" evidence="1">
    <location>
        <position position="138"/>
    </location>
</feature>
<reference evidence="1" key="1">
    <citation type="journal article" date="2014" name="Front. Microbiol.">
        <title>High frequency of phylogenetically diverse reductive dehalogenase-homologous genes in deep subseafloor sedimentary metagenomes.</title>
        <authorList>
            <person name="Kawai M."/>
            <person name="Futagami T."/>
            <person name="Toyoda A."/>
            <person name="Takaki Y."/>
            <person name="Nishi S."/>
            <person name="Hori S."/>
            <person name="Arai W."/>
            <person name="Tsubouchi T."/>
            <person name="Morono Y."/>
            <person name="Uchiyama I."/>
            <person name="Ito T."/>
            <person name="Fujiyama A."/>
            <person name="Inagaki F."/>
            <person name="Takami H."/>
        </authorList>
    </citation>
    <scope>NUCLEOTIDE SEQUENCE</scope>
    <source>
        <strain evidence="1">Expedition CK06-06</strain>
    </source>
</reference>
<protein>
    <submittedName>
        <fullName evidence="1">Uncharacterized protein</fullName>
    </submittedName>
</protein>
<dbReference type="AlphaFoldDB" id="X1AGU5"/>
<gene>
    <name evidence="1" type="ORF">S01H4_15865</name>
</gene>
<comment type="caution">
    <text evidence="1">The sequence shown here is derived from an EMBL/GenBank/DDBJ whole genome shotgun (WGS) entry which is preliminary data.</text>
</comment>
<dbReference type="EMBL" id="BART01006953">
    <property type="protein sequence ID" value="GAG71923.1"/>
    <property type="molecule type" value="Genomic_DNA"/>
</dbReference>